<dbReference type="GO" id="GO:0004499">
    <property type="term" value="F:N,N-dimethylaniline monooxygenase activity"/>
    <property type="evidence" value="ECO:0007669"/>
    <property type="project" value="InterPro"/>
</dbReference>
<dbReference type="Pfam" id="PF00743">
    <property type="entry name" value="FMO-like"/>
    <property type="match status" value="1"/>
</dbReference>
<gene>
    <name evidence="7" type="ORF">HaLaN_02688</name>
</gene>
<dbReference type="GO" id="GO:0050661">
    <property type="term" value="F:NADP binding"/>
    <property type="evidence" value="ECO:0007669"/>
    <property type="project" value="InterPro"/>
</dbReference>
<dbReference type="InterPro" id="IPR036188">
    <property type="entry name" value="FAD/NAD-bd_sf"/>
</dbReference>
<dbReference type="Proteomes" id="UP000485058">
    <property type="component" value="Unassembled WGS sequence"/>
</dbReference>
<dbReference type="PANTHER" id="PTHR23023">
    <property type="entry name" value="DIMETHYLANILINE MONOOXYGENASE"/>
    <property type="match status" value="1"/>
</dbReference>
<keyword evidence="2 6" id="KW-0285">Flavoprotein</keyword>
<comment type="caution">
    <text evidence="7">The sequence shown here is derived from an EMBL/GenBank/DDBJ whole genome shotgun (WGS) entry which is preliminary data.</text>
</comment>
<name>A0A699YIV9_HAELA</name>
<dbReference type="Gene3D" id="3.50.50.60">
    <property type="entry name" value="FAD/NAD(P)-binding domain"/>
    <property type="match status" value="2"/>
</dbReference>
<accession>A0A699YIV9</accession>
<keyword evidence="6 7" id="KW-0503">Monooxygenase</keyword>
<keyword evidence="8" id="KW-1185">Reference proteome</keyword>
<dbReference type="InterPro" id="IPR020946">
    <property type="entry name" value="Flavin_mOase-like"/>
</dbReference>
<evidence type="ECO:0000256" key="3">
    <source>
        <dbReference type="ARBA" id="ARBA00022827"/>
    </source>
</evidence>
<evidence type="ECO:0000313" key="7">
    <source>
        <dbReference type="EMBL" id="GFH07828.1"/>
    </source>
</evidence>
<keyword evidence="3 6" id="KW-0274">FAD</keyword>
<dbReference type="InterPro" id="IPR000960">
    <property type="entry name" value="Flavin_mOase"/>
</dbReference>
<comment type="cofactor">
    <cofactor evidence="6">
        <name>FAD</name>
        <dbReference type="ChEBI" id="CHEBI:57692"/>
    </cofactor>
</comment>
<dbReference type="SUPFAM" id="SSF51905">
    <property type="entry name" value="FAD/NAD(P)-binding domain"/>
    <property type="match status" value="1"/>
</dbReference>
<keyword evidence="4" id="KW-0521">NADP</keyword>
<dbReference type="AlphaFoldDB" id="A0A699YIV9"/>
<evidence type="ECO:0000256" key="5">
    <source>
        <dbReference type="ARBA" id="ARBA00023002"/>
    </source>
</evidence>
<evidence type="ECO:0000256" key="4">
    <source>
        <dbReference type="ARBA" id="ARBA00022857"/>
    </source>
</evidence>
<evidence type="ECO:0000256" key="2">
    <source>
        <dbReference type="ARBA" id="ARBA00022630"/>
    </source>
</evidence>
<dbReference type="EMBL" id="BLLF01000119">
    <property type="protein sequence ID" value="GFH07828.1"/>
    <property type="molecule type" value="Genomic_DNA"/>
</dbReference>
<dbReference type="EC" id="1.-.-.-" evidence="6"/>
<keyword evidence="5 6" id="KW-0560">Oxidoreductase</keyword>
<organism evidence="7 8">
    <name type="scientific">Haematococcus lacustris</name>
    <name type="common">Green alga</name>
    <name type="synonym">Haematococcus pluvialis</name>
    <dbReference type="NCBI Taxonomy" id="44745"/>
    <lineage>
        <taxon>Eukaryota</taxon>
        <taxon>Viridiplantae</taxon>
        <taxon>Chlorophyta</taxon>
        <taxon>core chlorophytes</taxon>
        <taxon>Chlorophyceae</taxon>
        <taxon>CS clade</taxon>
        <taxon>Chlamydomonadales</taxon>
        <taxon>Haematococcaceae</taxon>
        <taxon>Haematococcus</taxon>
    </lineage>
</organism>
<proteinExistence type="inferred from homology"/>
<dbReference type="PIRSF" id="PIRSF000332">
    <property type="entry name" value="FMO"/>
    <property type="match status" value="1"/>
</dbReference>
<comment type="similarity">
    <text evidence="1 6">Belongs to the FMO family.</text>
</comment>
<evidence type="ECO:0000256" key="6">
    <source>
        <dbReference type="RuleBase" id="RU361177"/>
    </source>
</evidence>
<evidence type="ECO:0000313" key="8">
    <source>
        <dbReference type="Proteomes" id="UP000485058"/>
    </source>
</evidence>
<evidence type="ECO:0000256" key="1">
    <source>
        <dbReference type="ARBA" id="ARBA00009183"/>
    </source>
</evidence>
<dbReference type="InterPro" id="IPR050346">
    <property type="entry name" value="FMO-like"/>
</dbReference>
<sequence>MLLLQNEAEFKGQCTHAKHFTDPSLADNKDVVVVGAGKTAVDVQTMLAASKRARSVHGVSIRSIVFNRAIVDMLPPYYTSKPSAQAGTAGSLLAGSYIQADFNLSAERLPMERLPRDLFSGSQILDNTAAKWIMPGAVPTVRGSIQSFTANGILLQDGSFLRADLVLFCTGYTKSYEYLPGTLRAKLDLQKDGLYLYRNIIPPCIPNLAFIGAEVSTYNNILTSGLQSLWLTALLQGRLQLPPVQVMQADVKEQQRWKRKVMPAQQHRGCVLMLYMQCYHDQLVTDLGHSPYRKVGAIRCLWLLAA</sequence>
<reference evidence="7 8" key="1">
    <citation type="submission" date="2020-02" db="EMBL/GenBank/DDBJ databases">
        <title>Draft genome sequence of Haematococcus lacustris strain NIES-144.</title>
        <authorList>
            <person name="Morimoto D."/>
            <person name="Nakagawa S."/>
            <person name="Yoshida T."/>
            <person name="Sawayama S."/>
        </authorList>
    </citation>
    <scope>NUCLEOTIDE SEQUENCE [LARGE SCALE GENOMIC DNA]</scope>
    <source>
        <strain evidence="7 8">NIES-144</strain>
    </source>
</reference>
<protein>
    <recommendedName>
        <fullName evidence="6">Flavin-containing monooxygenase</fullName>
        <ecNumber evidence="6">1.-.-.-</ecNumber>
    </recommendedName>
</protein>
<dbReference type="GO" id="GO:0050660">
    <property type="term" value="F:flavin adenine dinucleotide binding"/>
    <property type="evidence" value="ECO:0007669"/>
    <property type="project" value="InterPro"/>
</dbReference>